<reference evidence="11 12" key="1">
    <citation type="submission" date="2015-07" db="EMBL/GenBank/DDBJ databases">
        <title>Genome sequence of Leptolinea tardivitalis DSM 16556.</title>
        <authorList>
            <person name="Hemp J."/>
            <person name="Ward L.M."/>
            <person name="Pace L.A."/>
            <person name="Fischer W.W."/>
        </authorList>
    </citation>
    <scope>NUCLEOTIDE SEQUENCE [LARGE SCALE GENOMIC DNA]</scope>
    <source>
        <strain evidence="11 12">YMTK-2</strain>
    </source>
</reference>
<feature type="transmembrane region" description="Helical" evidence="10">
    <location>
        <begin position="31"/>
        <end position="59"/>
    </location>
</feature>
<dbReference type="Proteomes" id="UP000050430">
    <property type="component" value="Unassembled WGS sequence"/>
</dbReference>
<dbReference type="GO" id="GO:0042121">
    <property type="term" value="P:alginic acid biosynthetic process"/>
    <property type="evidence" value="ECO:0007669"/>
    <property type="project" value="InterPro"/>
</dbReference>
<dbReference type="Pfam" id="PF03062">
    <property type="entry name" value="MBOAT"/>
    <property type="match status" value="1"/>
</dbReference>
<feature type="transmembrane region" description="Helical" evidence="10">
    <location>
        <begin position="368"/>
        <end position="386"/>
    </location>
</feature>
<keyword evidence="12" id="KW-1185">Reference proteome</keyword>
<evidence type="ECO:0000313" key="12">
    <source>
        <dbReference type="Proteomes" id="UP000050430"/>
    </source>
</evidence>
<dbReference type="PIRSF" id="PIRSF500217">
    <property type="entry name" value="AlgI"/>
    <property type="match status" value="1"/>
</dbReference>
<comment type="similarity">
    <text evidence="2 9">Belongs to the membrane-bound acyltransferase family.</text>
</comment>
<comment type="subcellular location">
    <subcellularLocation>
        <location evidence="1">Cell membrane</location>
        <topology evidence="1">Multi-pass membrane protein</topology>
    </subcellularLocation>
</comment>
<dbReference type="PIRSF" id="PIRSF016636">
    <property type="entry name" value="AlgI_DltB"/>
    <property type="match status" value="1"/>
</dbReference>
<name>A0A0N8GL55_9CHLR</name>
<dbReference type="InterPro" id="IPR028362">
    <property type="entry name" value="AlgI"/>
</dbReference>
<feature type="transmembrane region" description="Helical" evidence="10">
    <location>
        <begin position="79"/>
        <end position="99"/>
    </location>
</feature>
<proteinExistence type="inferred from homology"/>
<evidence type="ECO:0000256" key="4">
    <source>
        <dbReference type="ARBA" id="ARBA00022679"/>
    </source>
</evidence>
<evidence type="ECO:0008006" key="13">
    <source>
        <dbReference type="Google" id="ProtNLM"/>
    </source>
</evidence>
<dbReference type="STRING" id="229920.ADM99_08660"/>
<evidence type="ECO:0000256" key="7">
    <source>
        <dbReference type="ARBA" id="ARBA00023136"/>
    </source>
</evidence>
<dbReference type="PATRIC" id="fig|229920.5.peg.1633"/>
<keyword evidence="5 10" id="KW-0812">Transmembrane</keyword>
<dbReference type="InterPro" id="IPR024194">
    <property type="entry name" value="Ac/AlaTfrase_AlgI/DltB"/>
</dbReference>
<dbReference type="PANTHER" id="PTHR13285:SF23">
    <property type="entry name" value="TEICHOIC ACID D-ALANYLTRANSFERASE"/>
    <property type="match status" value="1"/>
</dbReference>
<keyword evidence="6 10" id="KW-1133">Transmembrane helix</keyword>
<dbReference type="RefSeq" id="WP_062420125.1">
    <property type="nucleotide sequence ID" value="NZ_BBYA01000001.1"/>
</dbReference>
<feature type="transmembrane region" description="Helical" evidence="10">
    <location>
        <begin position="122"/>
        <end position="145"/>
    </location>
</feature>
<dbReference type="InterPro" id="IPR051085">
    <property type="entry name" value="MB_O-acyltransferase"/>
</dbReference>
<dbReference type="InterPro" id="IPR004299">
    <property type="entry name" value="MBOAT_fam"/>
</dbReference>
<evidence type="ECO:0000256" key="5">
    <source>
        <dbReference type="ARBA" id="ARBA00022692"/>
    </source>
</evidence>
<keyword evidence="4 9" id="KW-0808">Transferase</keyword>
<dbReference type="PANTHER" id="PTHR13285">
    <property type="entry name" value="ACYLTRANSFERASE"/>
    <property type="match status" value="1"/>
</dbReference>
<evidence type="ECO:0000256" key="3">
    <source>
        <dbReference type="ARBA" id="ARBA00022475"/>
    </source>
</evidence>
<feature type="transmembrane region" description="Helical" evidence="10">
    <location>
        <begin position="462"/>
        <end position="482"/>
    </location>
</feature>
<dbReference type="GO" id="GO:0016746">
    <property type="term" value="F:acyltransferase activity"/>
    <property type="evidence" value="ECO:0007669"/>
    <property type="project" value="UniProtKB-KW"/>
</dbReference>
<evidence type="ECO:0000256" key="8">
    <source>
        <dbReference type="ARBA" id="ARBA00023315"/>
    </source>
</evidence>
<dbReference type="GO" id="GO:0005886">
    <property type="term" value="C:plasma membrane"/>
    <property type="evidence" value="ECO:0007669"/>
    <property type="project" value="UniProtKB-SubCell"/>
</dbReference>
<keyword evidence="7 9" id="KW-0472">Membrane</keyword>
<feature type="transmembrane region" description="Helical" evidence="10">
    <location>
        <begin position="324"/>
        <end position="347"/>
    </location>
</feature>
<keyword evidence="8 9" id="KW-0012">Acyltransferase</keyword>
<evidence type="ECO:0000256" key="1">
    <source>
        <dbReference type="ARBA" id="ARBA00004651"/>
    </source>
</evidence>
<dbReference type="OrthoDB" id="139172at2"/>
<evidence type="ECO:0000256" key="9">
    <source>
        <dbReference type="PIRNR" id="PIRNR016636"/>
    </source>
</evidence>
<feature type="transmembrane region" description="Helical" evidence="10">
    <location>
        <begin position="421"/>
        <end position="441"/>
    </location>
</feature>
<evidence type="ECO:0000256" key="10">
    <source>
        <dbReference type="SAM" id="Phobius"/>
    </source>
</evidence>
<dbReference type="AlphaFoldDB" id="A0A0N8GL55"/>
<accession>A0A0N8GL55</accession>
<organism evidence="11 12">
    <name type="scientific">Leptolinea tardivitalis</name>
    <dbReference type="NCBI Taxonomy" id="229920"/>
    <lineage>
        <taxon>Bacteria</taxon>
        <taxon>Bacillati</taxon>
        <taxon>Chloroflexota</taxon>
        <taxon>Anaerolineae</taxon>
        <taxon>Anaerolineales</taxon>
        <taxon>Anaerolineaceae</taxon>
        <taxon>Leptolinea</taxon>
    </lineage>
</organism>
<evidence type="ECO:0000256" key="2">
    <source>
        <dbReference type="ARBA" id="ARBA00010323"/>
    </source>
</evidence>
<evidence type="ECO:0000313" key="11">
    <source>
        <dbReference type="EMBL" id="KPL71554.1"/>
    </source>
</evidence>
<sequence>MNFTSPLFLFAFLPVTLTVYGIVGEKWRPWVFTLSSLAFCLWAGPLLFPVFLLSTLVNYFLGKRLQKDREKNNPTRQRLVGGIIFNLALMLGFKLLVAYGPDWVSALKNAWPGSGFARLEPYLLKSIALPVGISFYSFQAVAYLLDIAAGRSPAADSLLYFTEYMSAFPKIVAGPITRYRQVFGQLGGRKFDLNRAGEGARRFILGLAKKAIIADRLSLMVDHGVFDQAMPNLSAPNAWLVLLCYTLQIYFDFSGYSDMAIGLGQIFGLQLPENFNYPYQAKSISEFWRRWHMTLSGWFREVVFYPLERKRAGGNRWLNQYTNVLIVFFLTGLWHGVTINFLIWGVLHGMAICIENSPAGKVLRKLPGVIQHAWALIIVMIGWVFFRSNSPAFAIGFLQNLIGLNPPAGTTPYSILYPPTASLWAILILGVVFSFPAANLISEIVQQATGIRKNWLQTLFSLILLAVSLILVAGSTFQPYIYGNF</sequence>
<keyword evidence="3 9" id="KW-1003">Cell membrane</keyword>
<protein>
    <recommendedName>
        <fullName evidence="13">Alginate O-acetyltransferase</fullName>
    </recommendedName>
</protein>
<evidence type="ECO:0000256" key="6">
    <source>
        <dbReference type="ARBA" id="ARBA00022989"/>
    </source>
</evidence>
<gene>
    <name evidence="11" type="ORF">ADM99_08660</name>
</gene>
<comment type="caution">
    <text evidence="11">The sequence shown here is derived from an EMBL/GenBank/DDBJ whole genome shotgun (WGS) entry which is preliminary data.</text>
</comment>
<dbReference type="EMBL" id="LGCK01000010">
    <property type="protein sequence ID" value="KPL71554.1"/>
    <property type="molecule type" value="Genomic_DNA"/>
</dbReference>